<dbReference type="Pfam" id="PF01713">
    <property type="entry name" value="Smr"/>
    <property type="match status" value="1"/>
</dbReference>
<dbReference type="SMART" id="SM00463">
    <property type="entry name" value="SMR"/>
    <property type="match status" value="1"/>
</dbReference>
<dbReference type="Gene3D" id="3.30.1370.110">
    <property type="match status" value="1"/>
</dbReference>
<dbReference type="InterPro" id="IPR036063">
    <property type="entry name" value="Smr_dom_sf"/>
</dbReference>
<reference evidence="2" key="1">
    <citation type="submission" date="2021-06" db="EMBL/GenBank/DDBJ databases">
        <authorList>
            <person name="Nardi T."/>
            <person name="Nardi T."/>
        </authorList>
    </citation>
    <scope>NUCLEOTIDE SEQUENCE</scope>
</reference>
<accession>A0A8S4BX27</accession>
<dbReference type="PROSITE" id="PS50828">
    <property type="entry name" value="SMR"/>
    <property type="match status" value="1"/>
</dbReference>
<dbReference type="EMBL" id="CAJVAF010000330">
    <property type="protein sequence ID" value="CAG7598125.1"/>
    <property type="molecule type" value="Genomic_DNA"/>
</dbReference>
<dbReference type="SUPFAM" id="SSF160443">
    <property type="entry name" value="SMR domain-like"/>
    <property type="match status" value="1"/>
</dbReference>
<evidence type="ECO:0000259" key="1">
    <source>
        <dbReference type="PROSITE" id="PS50828"/>
    </source>
</evidence>
<organism evidence="2 3">
    <name type="scientific">Hyalomma marginatum</name>
    <dbReference type="NCBI Taxonomy" id="34627"/>
    <lineage>
        <taxon>Eukaryota</taxon>
        <taxon>Metazoa</taxon>
        <taxon>Ecdysozoa</taxon>
        <taxon>Arthropoda</taxon>
        <taxon>Chelicerata</taxon>
        <taxon>Arachnida</taxon>
        <taxon>Acari</taxon>
        <taxon>Parasitiformes</taxon>
        <taxon>Ixodida</taxon>
        <taxon>Ixodoidea</taxon>
        <taxon>Ixodidae</taxon>
        <taxon>Hyalomminae</taxon>
        <taxon>Hyalomma</taxon>
    </lineage>
</organism>
<sequence>MSSKKWLPNSFETEFWQKVTKDIKKHKQSKLFIKEPNTERPVVITRELKSSPDIYNYTSRNLVLDDDSDIDRNTVSDIKRGRYPIDAKLDLHGYNLENALRELEQFIIASWQNKFRLVVVITGKGSGGGSIKDMMITWLNYKNIRSYILRVGTASPKHGGTGAFYVLLKRDRKKVPT</sequence>
<keyword evidence="3" id="KW-1185">Reference proteome</keyword>
<protein>
    <submittedName>
        <fullName evidence="2">Smr/mutS family protein</fullName>
    </submittedName>
</protein>
<dbReference type="PANTHER" id="PTHR35562">
    <property type="entry name" value="DNA ENDONUCLEASE SMRA-RELATED"/>
    <property type="match status" value="1"/>
</dbReference>
<evidence type="ECO:0000313" key="2">
    <source>
        <dbReference type="EMBL" id="CAG7598125.1"/>
    </source>
</evidence>
<feature type="domain" description="Smr" evidence="1">
    <location>
        <begin position="89"/>
        <end position="169"/>
    </location>
</feature>
<dbReference type="AlphaFoldDB" id="A0A8S4BX27"/>
<evidence type="ECO:0000313" key="3">
    <source>
        <dbReference type="Proteomes" id="UP000837675"/>
    </source>
</evidence>
<gene>
    <name evidence="2" type="ORF">MHYMCMPASI_00992</name>
</gene>
<dbReference type="Proteomes" id="UP000837675">
    <property type="component" value="Unassembled WGS sequence"/>
</dbReference>
<dbReference type="InterPro" id="IPR002625">
    <property type="entry name" value="Smr_dom"/>
</dbReference>
<dbReference type="PANTHER" id="PTHR35562:SF2">
    <property type="entry name" value="DNA ENDONUCLEASE SMRA-RELATED"/>
    <property type="match status" value="1"/>
</dbReference>
<proteinExistence type="predicted"/>
<name>A0A8S4BX27_9ACAR</name>
<comment type="caution">
    <text evidence="2">The sequence shown here is derived from an EMBL/GenBank/DDBJ whole genome shotgun (WGS) entry which is preliminary data.</text>
</comment>